<dbReference type="InterPro" id="IPR008977">
    <property type="entry name" value="PHM/PNGase_F_dom_sf"/>
</dbReference>
<feature type="domain" description="EF-hand" evidence="4">
    <location>
        <begin position="627"/>
        <end position="662"/>
    </location>
</feature>
<dbReference type="PANTHER" id="PTHR43640:SF1">
    <property type="entry name" value="THIOREDOXIN-DEPENDENT PEROXIREDOXIN"/>
    <property type="match status" value="1"/>
</dbReference>
<dbReference type="KEGG" id="ccos:Pan44_23030"/>
<feature type="region of interest" description="Disordered" evidence="2">
    <location>
        <begin position="581"/>
        <end position="600"/>
    </location>
</feature>
<name>A0A517SDS6_9PLAN</name>
<dbReference type="PROSITE" id="PS50222">
    <property type="entry name" value="EF_HAND_2"/>
    <property type="match status" value="1"/>
</dbReference>
<dbReference type="GO" id="GO:0005507">
    <property type="term" value="F:copper ion binding"/>
    <property type="evidence" value="ECO:0007669"/>
    <property type="project" value="InterPro"/>
</dbReference>
<evidence type="ECO:0000259" key="4">
    <source>
        <dbReference type="PROSITE" id="PS50222"/>
    </source>
</evidence>
<evidence type="ECO:0000313" key="6">
    <source>
        <dbReference type="EMBL" id="QDT54275.1"/>
    </source>
</evidence>
<dbReference type="GO" id="GO:0005509">
    <property type="term" value="F:calcium ion binding"/>
    <property type="evidence" value="ECO:0007669"/>
    <property type="project" value="InterPro"/>
</dbReference>
<organism evidence="6 7">
    <name type="scientific">Caulifigura coniformis</name>
    <dbReference type="NCBI Taxonomy" id="2527983"/>
    <lineage>
        <taxon>Bacteria</taxon>
        <taxon>Pseudomonadati</taxon>
        <taxon>Planctomycetota</taxon>
        <taxon>Planctomycetia</taxon>
        <taxon>Planctomycetales</taxon>
        <taxon>Planctomycetaceae</taxon>
        <taxon>Caulifigura</taxon>
    </lineage>
</organism>
<proteinExistence type="predicted"/>
<dbReference type="InterPro" id="IPR014784">
    <property type="entry name" value="Cu2_ascorb_mOase-like_C"/>
</dbReference>
<evidence type="ECO:0000313" key="7">
    <source>
        <dbReference type="Proteomes" id="UP000315700"/>
    </source>
</evidence>
<dbReference type="GO" id="GO:0016715">
    <property type="term" value="F:oxidoreductase activity, acting on paired donors, with incorporation or reduction of molecular oxygen, reduced ascorbate as one donor, and incorporation of one atom of oxygen"/>
    <property type="evidence" value="ECO:0007669"/>
    <property type="project" value="InterPro"/>
</dbReference>
<evidence type="ECO:0000256" key="1">
    <source>
        <dbReference type="ARBA" id="ARBA00023157"/>
    </source>
</evidence>
<accession>A0A517SDS6</accession>
<dbReference type="Gene3D" id="2.60.120.310">
    <property type="entry name" value="Copper type II, ascorbate-dependent monooxygenase, N-terminal domain"/>
    <property type="match status" value="1"/>
</dbReference>
<dbReference type="SUPFAM" id="SSF52833">
    <property type="entry name" value="Thioredoxin-like"/>
    <property type="match status" value="1"/>
</dbReference>
<keyword evidence="3" id="KW-0732">Signal</keyword>
<dbReference type="InterPro" id="IPR013766">
    <property type="entry name" value="Thioredoxin_domain"/>
</dbReference>
<dbReference type="AlphaFoldDB" id="A0A517SDS6"/>
<evidence type="ECO:0000256" key="3">
    <source>
        <dbReference type="SAM" id="SignalP"/>
    </source>
</evidence>
<feature type="chain" id="PRO_5022027310" evidence="3">
    <location>
        <begin position="26"/>
        <end position="662"/>
    </location>
</feature>
<protein>
    <submittedName>
        <fullName evidence="6">Thiol-disulfide oxidoreductase</fullName>
    </submittedName>
</protein>
<dbReference type="InterPro" id="IPR000866">
    <property type="entry name" value="AhpC/TSA"/>
</dbReference>
<keyword evidence="7" id="KW-1185">Reference proteome</keyword>
<dbReference type="InParanoid" id="A0A517SDS6"/>
<dbReference type="InterPro" id="IPR011992">
    <property type="entry name" value="EF-hand-dom_pair"/>
</dbReference>
<dbReference type="SUPFAM" id="SSF47473">
    <property type="entry name" value="EF-hand"/>
    <property type="match status" value="1"/>
</dbReference>
<dbReference type="Pfam" id="PF00578">
    <property type="entry name" value="AhpC-TSA"/>
    <property type="match status" value="1"/>
</dbReference>
<evidence type="ECO:0000259" key="5">
    <source>
        <dbReference type="PROSITE" id="PS51352"/>
    </source>
</evidence>
<dbReference type="OrthoDB" id="9788721at2"/>
<dbReference type="PROSITE" id="PS51352">
    <property type="entry name" value="THIOREDOXIN_2"/>
    <property type="match status" value="1"/>
</dbReference>
<reference evidence="6 7" key="1">
    <citation type="submission" date="2019-02" db="EMBL/GenBank/DDBJ databases">
        <title>Deep-cultivation of Planctomycetes and their phenomic and genomic characterization uncovers novel biology.</title>
        <authorList>
            <person name="Wiegand S."/>
            <person name="Jogler M."/>
            <person name="Boedeker C."/>
            <person name="Pinto D."/>
            <person name="Vollmers J."/>
            <person name="Rivas-Marin E."/>
            <person name="Kohn T."/>
            <person name="Peeters S.H."/>
            <person name="Heuer A."/>
            <person name="Rast P."/>
            <person name="Oberbeckmann S."/>
            <person name="Bunk B."/>
            <person name="Jeske O."/>
            <person name="Meyerdierks A."/>
            <person name="Storesund J.E."/>
            <person name="Kallscheuer N."/>
            <person name="Luecker S."/>
            <person name="Lage O.M."/>
            <person name="Pohl T."/>
            <person name="Merkel B.J."/>
            <person name="Hornburger P."/>
            <person name="Mueller R.-W."/>
            <person name="Bruemmer F."/>
            <person name="Labrenz M."/>
            <person name="Spormann A.M."/>
            <person name="Op den Camp H."/>
            <person name="Overmann J."/>
            <person name="Amann R."/>
            <person name="Jetten M.S.M."/>
            <person name="Mascher T."/>
            <person name="Medema M.H."/>
            <person name="Devos D.P."/>
            <person name="Kaster A.-K."/>
            <person name="Ovreas L."/>
            <person name="Rohde M."/>
            <person name="Galperin M.Y."/>
            <person name="Jogler C."/>
        </authorList>
    </citation>
    <scope>NUCLEOTIDE SEQUENCE [LARGE SCALE GENOMIC DNA]</scope>
    <source>
        <strain evidence="6 7">Pan44</strain>
    </source>
</reference>
<dbReference type="InterPro" id="IPR002048">
    <property type="entry name" value="EF_hand_dom"/>
</dbReference>
<dbReference type="Gene3D" id="3.40.30.10">
    <property type="entry name" value="Glutaredoxin"/>
    <property type="match status" value="1"/>
</dbReference>
<dbReference type="PANTHER" id="PTHR43640">
    <property type="entry name" value="OS07G0260300 PROTEIN"/>
    <property type="match status" value="1"/>
</dbReference>
<dbReference type="InterPro" id="IPR036249">
    <property type="entry name" value="Thioredoxin-like_sf"/>
</dbReference>
<keyword evidence="1" id="KW-1015">Disulfide bond</keyword>
<evidence type="ECO:0000256" key="2">
    <source>
        <dbReference type="SAM" id="MobiDB-lite"/>
    </source>
</evidence>
<dbReference type="EMBL" id="CP036271">
    <property type="protein sequence ID" value="QDT54275.1"/>
    <property type="molecule type" value="Genomic_DNA"/>
</dbReference>
<dbReference type="InterPro" id="IPR047262">
    <property type="entry name" value="PRX-like1"/>
</dbReference>
<dbReference type="GO" id="GO:0016209">
    <property type="term" value="F:antioxidant activity"/>
    <property type="evidence" value="ECO:0007669"/>
    <property type="project" value="InterPro"/>
</dbReference>
<dbReference type="InterPro" id="IPR036939">
    <property type="entry name" value="Cu2_ascorb_mOase_N_sf"/>
</dbReference>
<feature type="domain" description="Thioredoxin" evidence="5">
    <location>
        <begin position="30"/>
        <end position="182"/>
    </location>
</feature>
<sequence precursor="true">MIPGNPGRLIYLLFLLAAVAVPATAQDASPVVAESPLNFELPGSNGRNVAFPEEAHQGPTVICFLGTECPLARLYAPRLAELAAEFGPQGVRFIGIDSNSQDSLDEVRRFVADHKLPFPVAKDYDNAVADRLNATRVTEVVVVDADTRIRYRGRIDDQYRPGIARGQAERQDLRIALGELVAGKKVGTPVSEVVGCLIGRVKQVTKESKVTYCKEVSRILQANCVECHRSGEIAPFALTDYDEVVGWADAMLETIDDGRMPPWHASPEHGQFANARFMAETDKQKLREWVAAGAPYGDVTELPAPLPPATTWRLDREPDAVIPMRDRPFAVPAEGIIEYQYFVVDPGFTEDKWIIGAEVIPGSRAAVHHAIVFVRPPDGKRFRGVSWITAYVPGQRNGMLPPGHGRLVPAGSTLVFQMHYTPNGTEQSDLSKVGLLFGKDADITHEVYSEIGLEQEFEIPPHTANYAVDGAPRRLPRHGTLLAVAPHMHLRGKSFRLWSQKGDERSVLLDVPRYDFNWQHVYAFAQPLPLDSIDKLEFTTTFDNSEANPVNPNPADHVTWGDQTWEEMAVAFFEIAVPRQRGKSADSGSTAQPADEQRRQSEIEQFATDFFERFDANRDGQIVRSELPVAIDRFAFRQLDRDGNERLSRAEVEQAAAQRTRF</sequence>
<gene>
    <name evidence="6" type="ORF">Pan44_23030</name>
</gene>
<dbReference type="Gene3D" id="1.10.238.10">
    <property type="entry name" value="EF-hand"/>
    <property type="match status" value="1"/>
</dbReference>
<dbReference type="Proteomes" id="UP000315700">
    <property type="component" value="Chromosome"/>
</dbReference>
<dbReference type="SUPFAM" id="SSF49742">
    <property type="entry name" value="PHM/PNGase F"/>
    <property type="match status" value="2"/>
</dbReference>
<feature type="signal peptide" evidence="3">
    <location>
        <begin position="1"/>
        <end position="25"/>
    </location>
</feature>
<dbReference type="Gene3D" id="2.60.120.230">
    <property type="match status" value="1"/>
</dbReference>